<protein>
    <submittedName>
        <fullName evidence="1">Uncharacterized protein</fullName>
    </submittedName>
</protein>
<dbReference type="EMBL" id="KI279345">
    <property type="protein sequence ID" value="ESA18290.1"/>
    <property type="molecule type" value="Genomic_DNA"/>
</dbReference>
<evidence type="ECO:0000313" key="1">
    <source>
        <dbReference type="EMBL" id="ESA18290.1"/>
    </source>
</evidence>
<dbReference type="HOGENOM" id="CLU_112139_0_0_1"/>
<accession>U9UD18</accession>
<name>U9UD18_RHIID</name>
<sequence>MTDCTKIRPKLTYSDELGGIVGSTLKLSETSVQTYDDIHNVINYIKQKKAIATQVKVIVLKIPIEKIPPLVIFMLPTNGGSNAAEIYDLLINVITMSQDAGVNLVSLGSDGAPVEYNAQQLIMNSEKAETFFEFHDNYYNVHFQVIIV</sequence>
<dbReference type="AlphaFoldDB" id="U9UD18"/>
<organism evidence="1">
    <name type="scientific">Rhizophagus irregularis (strain DAOM 181602 / DAOM 197198 / MUCL 43194)</name>
    <name type="common">Arbuscular mycorrhizal fungus</name>
    <name type="synonym">Glomus intraradices</name>
    <dbReference type="NCBI Taxonomy" id="747089"/>
    <lineage>
        <taxon>Eukaryota</taxon>
        <taxon>Fungi</taxon>
        <taxon>Fungi incertae sedis</taxon>
        <taxon>Mucoromycota</taxon>
        <taxon>Glomeromycotina</taxon>
        <taxon>Glomeromycetes</taxon>
        <taxon>Glomerales</taxon>
        <taxon>Glomeraceae</taxon>
        <taxon>Rhizophagus</taxon>
    </lineage>
</organism>
<gene>
    <name evidence="1" type="ORF">GLOINDRAFT_93475</name>
</gene>
<proteinExistence type="predicted"/>
<reference evidence="1" key="1">
    <citation type="submission" date="2013-07" db="EMBL/GenBank/DDBJ databases">
        <title>The genome of an arbuscular mycorrhizal fungus provides insights into the evolution of the oldest plant symbiosis.</title>
        <authorList>
            <consortium name="DOE Joint Genome Institute"/>
            <person name="Tisserant E."/>
            <person name="Malbreil M."/>
            <person name="Kuo A."/>
            <person name="Kohler A."/>
            <person name="Symeonidi A."/>
            <person name="Balestrini R."/>
            <person name="Charron P."/>
            <person name="Duensing N."/>
            <person name="Frei-dit-Frey N."/>
            <person name="Gianinazzi-Pearson V."/>
            <person name="Gilbert B."/>
            <person name="Handa Y."/>
            <person name="Hijri M."/>
            <person name="Kaul R."/>
            <person name="Kawaguchi M."/>
            <person name="Krajinski F."/>
            <person name="Lammers P."/>
            <person name="Lapierre D."/>
            <person name="Masclaux F.G."/>
            <person name="Murat C."/>
            <person name="Morin E."/>
            <person name="Ndikumana S."/>
            <person name="Pagni M."/>
            <person name="Petitpierre D."/>
            <person name="Requena N."/>
            <person name="Rosikiewicz P."/>
            <person name="Riley R."/>
            <person name="Saito K."/>
            <person name="San Clemente H."/>
            <person name="Shapiro H."/>
            <person name="van Tuinen D."/>
            <person name="Becard G."/>
            <person name="Bonfante P."/>
            <person name="Paszkowski U."/>
            <person name="Shachar-Hill Y."/>
            <person name="Young J.P."/>
            <person name="Sanders I.R."/>
            <person name="Henrissat B."/>
            <person name="Rensing S.A."/>
            <person name="Grigoriev I.V."/>
            <person name="Corradi N."/>
            <person name="Roux C."/>
            <person name="Martin F."/>
        </authorList>
    </citation>
    <scope>NUCLEOTIDE SEQUENCE</scope>
    <source>
        <strain evidence="1">DAOM 197198</strain>
    </source>
</reference>